<dbReference type="Pfam" id="PF14606">
    <property type="entry name" value="Lipase_GDSL_3"/>
    <property type="match status" value="1"/>
</dbReference>
<reference evidence="2 3" key="1">
    <citation type="submission" date="2019-10" db="EMBL/GenBank/DDBJ databases">
        <title>Description of Paenibacillus humi sp. nov.</title>
        <authorList>
            <person name="Carlier A."/>
            <person name="Qi S."/>
        </authorList>
    </citation>
    <scope>NUCLEOTIDE SEQUENCE [LARGE SCALE GENOMIC DNA]</scope>
    <source>
        <strain evidence="2 3">LMG 31461</strain>
    </source>
</reference>
<organism evidence="2 3">
    <name type="scientific">Paenibacillus plantarum</name>
    <dbReference type="NCBI Taxonomy" id="2654975"/>
    <lineage>
        <taxon>Bacteria</taxon>
        <taxon>Bacillati</taxon>
        <taxon>Bacillota</taxon>
        <taxon>Bacilli</taxon>
        <taxon>Bacillales</taxon>
        <taxon>Paenibacillaceae</taxon>
        <taxon>Paenibacillus</taxon>
    </lineage>
</organism>
<evidence type="ECO:0000259" key="1">
    <source>
        <dbReference type="Pfam" id="PF14606"/>
    </source>
</evidence>
<name>A0ABX1XIC9_9BACL</name>
<accession>A0ABX1XIC9</accession>
<keyword evidence="3" id="KW-1185">Reference proteome</keyword>
<sequence>MIARLQQEGDAQLHFFNGMSLLGDDYSDCTVDGVHPTDLGFQRMAKSLDPVFRALLKEYL</sequence>
<dbReference type="Gene3D" id="3.40.50.1110">
    <property type="entry name" value="SGNH hydrolase"/>
    <property type="match status" value="1"/>
</dbReference>
<gene>
    <name evidence="2" type="ORF">GC096_27400</name>
</gene>
<comment type="caution">
    <text evidence="2">The sequence shown here is derived from an EMBL/GenBank/DDBJ whole genome shotgun (WGS) entry which is preliminary data.</text>
</comment>
<dbReference type="InterPro" id="IPR036514">
    <property type="entry name" value="SGNH_hydro_sf"/>
</dbReference>
<dbReference type="Proteomes" id="UP000653578">
    <property type="component" value="Unassembled WGS sequence"/>
</dbReference>
<dbReference type="InterPro" id="IPR013830">
    <property type="entry name" value="SGNH_hydro"/>
</dbReference>
<evidence type="ECO:0000313" key="2">
    <source>
        <dbReference type="EMBL" id="NOU67756.1"/>
    </source>
</evidence>
<protein>
    <recommendedName>
        <fullName evidence="1">SGNH hydrolase-type esterase domain-containing protein</fullName>
    </recommendedName>
</protein>
<dbReference type="EMBL" id="WHNY01000074">
    <property type="protein sequence ID" value="NOU67756.1"/>
    <property type="molecule type" value="Genomic_DNA"/>
</dbReference>
<dbReference type="SUPFAM" id="SSF52266">
    <property type="entry name" value="SGNH hydrolase"/>
    <property type="match status" value="1"/>
</dbReference>
<proteinExistence type="predicted"/>
<feature type="domain" description="SGNH hydrolase-type esterase" evidence="1">
    <location>
        <begin position="2"/>
        <end position="52"/>
    </location>
</feature>
<evidence type="ECO:0000313" key="3">
    <source>
        <dbReference type="Proteomes" id="UP000653578"/>
    </source>
</evidence>